<gene>
    <name evidence="2" type="ORF">CE91St7_22330</name>
</gene>
<sequence length="261" mass="30583">MFIHYGMPLGDLINKSLRGEATVRESWLVVYVKRLTDGDKGKLRQALKVVDAAIIMWKSKYFISLYEVKVKSVVQGELKMSSQELDDIYNEEAYLQKEGKIILAKDFLYGAIAKYGFINEHHRDSVESAWLYNDMEFLRNEWEYYVLAQIRSLREIICTMLGTVPSEGKGEKQKNNRPLKRMEDYPEVFGIDICSELIGQSKHTIYKLTSHKEIPCYRAESGRILRFRRDEIIAWMIAKRQETKQEFIESMELGFAARLRK</sequence>
<evidence type="ECO:0000313" key="2">
    <source>
        <dbReference type="EMBL" id="GKH81349.1"/>
    </source>
</evidence>
<dbReference type="Pfam" id="PF12728">
    <property type="entry name" value="HTH_17"/>
    <property type="match status" value="1"/>
</dbReference>
<proteinExistence type="predicted"/>
<dbReference type="InterPro" id="IPR041657">
    <property type="entry name" value="HTH_17"/>
</dbReference>
<evidence type="ECO:0000259" key="1">
    <source>
        <dbReference type="Pfam" id="PF12728"/>
    </source>
</evidence>
<feature type="domain" description="Helix-turn-helix" evidence="1">
    <location>
        <begin position="196"/>
        <end position="236"/>
    </location>
</feature>
<dbReference type="RefSeq" id="WP_038610985.1">
    <property type="nucleotide sequence ID" value="NZ_BQOA01000001.1"/>
</dbReference>
<dbReference type="AlphaFoldDB" id="A0AA37KM88"/>
<dbReference type="Proteomes" id="UP001055104">
    <property type="component" value="Unassembled WGS sequence"/>
</dbReference>
<name>A0AA37KM88_9BACT</name>
<comment type="caution">
    <text evidence="2">The sequence shown here is derived from an EMBL/GenBank/DDBJ whole genome shotgun (WGS) entry which is preliminary data.</text>
</comment>
<dbReference type="EMBL" id="BQOB01000001">
    <property type="protein sequence ID" value="GKH81349.1"/>
    <property type="molecule type" value="Genomic_DNA"/>
</dbReference>
<organism evidence="2 3">
    <name type="scientific">Phocaeicola dorei</name>
    <dbReference type="NCBI Taxonomy" id="357276"/>
    <lineage>
        <taxon>Bacteria</taxon>
        <taxon>Pseudomonadati</taxon>
        <taxon>Bacteroidota</taxon>
        <taxon>Bacteroidia</taxon>
        <taxon>Bacteroidales</taxon>
        <taxon>Bacteroidaceae</taxon>
        <taxon>Phocaeicola</taxon>
    </lineage>
</organism>
<protein>
    <recommendedName>
        <fullName evidence="1">Helix-turn-helix domain-containing protein</fullName>
    </recommendedName>
</protein>
<reference evidence="2" key="1">
    <citation type="submission" date="2022-01" db="EMBL/GenBank/DDBJ databases">
        <title>Novel bile acid biosynthetic pathways are enriched in the microbiome of centenarians.</title>
        <authorList>
            <person name="Sato Y."/>
            <person name="Atarashi K."/>
            <person name="Plichta R.D."/>
            <person name="Arai Y."/>
            <person name="Sasajima S."/>
            <person name="Kearney M.S."/>
            <person name="Suda W."/>
            <person name="Takeshita K."/>
            <person name="Sasaki T."/>
            <person name="Okamoto S."/>
            <person name="Skelly N.A."/>
            <person name="Okamura Y."/>
            <person name="Vlamakis H."/>
            <person name="Li Y."/>
            <person name="Tanoue T."/>
            <person name="Takei H."/>
            <person name="Nittono H."/>
            <person name="Narushima S."/>
            <person name="Irie J."/>
            <person name="Itoh H."/>
            <person name="Moriya K."/>
            <person name="Sugiura Y."/>
            <person name="Suematsu M."/>
            <person name="Moritoki N."/>
            <person name="Shibata S."/>
            <person name="Littman R.D."/>
            <person name="Fischbach A.M."/>
            <person name="Uwamino Y."/>
            <person name="Inoue T."/>
            <person name="Honda A."/>
            <person name="Hattori M."/>
            <person name="Murai T."/>
            <person name="Xavier J.R."/>
            <person name="Hirose N."/>
            <person name="Honda K."/>
        </authorList>
    </citation>
    <scope>NUCLEOTIDE SEQUENCE</scope>
    <source>
        <strain evidence="2">CE91-St7</strain>
    </source>
</reference>
<evidence type="ECO:0000313" key="3">
    <source>
        <dbReference type="Proteomes" id="UP001055104"/>
    </source>
</evidence>
<accession>A0AA37KM88</accession>
<dbReference type="KEGG" id="bdo:EL88_17825"/>